<evidence type="ECO:0000256" key="2">
    <source>
        <dbReference type="ARBA" id="ARBA00004225"/>
    </source>
</evidence>
<keyword evidence="15 17" id="KW-0472">Membrane</keyword>
<evidence type="ECO:0000256" key="16">
    <source>
        <dbReference type="ARBA" id="ARBA00049551"/>
    </source>
</evidence>
<sequence>MLSLSLSIVLGLGLVSFWGEGLIFLMVLTAMMLVWSCDFSVSKIGALFELDSISWSLIILSLWVVILAVMASFSVNQLNQSSDLFMFVNVSLLLALLSSFALNDYLLFYLSFETSLIPVFILILGWGYQPERVQAGIYMLFYTVTASLPLLVMLLVMKVNSGSGYMYMPSEKSVYSMFSYFFFLTAFLVKFPMYMVHLWLPKAHVEAPVAGSMLLAGVLLKLGGYGMLRILCLLGGVSPMILSGLVSLSLWGGFVVSVSCLRLMDMKSLIACSSVVHMSGCIGSLAIMSDWGLKGAVALMVAHGLCSSGLFYLTYVVYGRTHSRSMLVSKGLLNIMPSMSLWWFLLLSVNMAAPPSLNLLGELSIIIGLVSWSKFSIFMLGLMSFFSAAYSLYLYSLSQHGQYLFSKGGFYSGGMVEYLVLILHWVPVNLLIFKSSYILS</sequence>
<keyword evidence="12 17" id="KW-0520">NAD</keyword>
<dbReference type="PRINTS" id="PR01437">
    <property type="entry name" value="NUOXDRDTASE4"/>
</dbReference>
<evidence type="ECO:0000256" key="11">
    <source>
        <dbReference type="ARBA" id="ARBA00022989"/>
    </source>
</evidence>
<name>A0A172QHD6_9CRUS</name>
<feature type="domain" description="NADH:ubiquinone oxidoreductase chain 4 N-terminal" evidence="19">
    <location>
        <begin position="23"/>
        <end position="97"/>
    </location>
</feature>
<feature type="transmembrane region" description="Helical" evidence="17">
    <location>
        <begin position="377"/>
        <end position="395"/>
    </location>
</feature>
<evidence type="ECO:0000256" key="13">
    <source>
        <dbReference type="ARBA" id="ARBA00023075"/>
    </source>
</evidence>
<evidence type="ECO:0000256" key="14">
    <source>
        <dbReference type="ARBA" id="ARBA00023128"/>
    </source>
</evidence>
<evidence type="ECO:0000256" key="7">
    <source>
        <dbReference type="ARBA" id="ARBA00022660"/>
    </source>
</evidence>
<dbReference type="Pfam" id="PF00361">
    <property type="entry name" value="Proton_antipo_M"/>
    <property type="match status" value="1"/>
</dbReference>
<dbReference type="GO" id="GO:0008137">
    <property type="term" value="F:NADH dehydrogenase (ubiquinone) activity"/>
    <property type="evidence" value="ECO:0007669"/>
    <property type="project" value="UniProtKB-UniRule"/>
</dbReference>
<evidence type="ECO:0000256" key="10">
    <source>
        <dbReference type="ARBA" id="ARBA00022982"/>
    </source>
</evidence>
<evidence type="ECO:0000256" key="1">
    <source>
        <dbReference type="ARBA" id="ARBA00003257"/>
    </source>
</evidence>
<keyword evidence="7 17" id="KW-0679">Respiratory chain</keyword>
<dbReference type="AlphaFoldDB" id="A0A172QHD6"/>
<dbReference type="GO" id="GO:0003954">
    <property type="term" value="F:NADH dehydrogenase activity"/>
    <property type="evidence" value="ECO:0007669"/>
    <property type="project" value="TreeGrafter"/>
</dbReference>
<evidence type="ECO:0000259" key="19">
    <source>
        <dbReference type="Pfam" id="PF01059"/>
    </source>
</evidence>
<feature type="domain" description="NADH:quinone oxidoreductase/Mrp antiporter transmembrane" evidence="18">
    <location>
        <begin position="103"/>
        <end position="384"/>
    </location>
</feature>
<dbReference type="GO" id="GO:0042773">
    <property type="term" value="P:ATP synthesis coupled electron transport"/>
    <property type="evidence" value="ECO:0007669"/>
    <property type="project" value="InterPro"/>
</dbReference>
<organism evidence="20">
    <name type="scientific">Stygobromus tenuis potomacus</name>
    <dbReference type="NCBI Taxonomy" id="1849149"/>
    <lineage>
        <taxon>Eukaryota</taxon>
        <taxon>Metazoa</taxon>
        <taxon>Ecdysozoa</taxon>
        <taxon>Arthropoda</taxon>
        <taxon>Crustacea</taxon>
        <taxon>Multicrustacea</taxon>
        <taxon>Malacostraca</taxon>
        <taxon>Eumalacostraca</taxon>
        <taxon>Peracarida</taxon>
        <taxon>Amphipoda</taxon>
        <taxon>Senticaudata</taxon>
        <taxon>Gammarida</taxon>
        <taxon>Crangonyctidira</taxon>
        <taxon>Crangonyctoidea</taxon>
        <taxon>Crangonyctidae</taxon>
        <taxon>Stygobromus</taxon>
    </lineage>
</organism>
<feature type="transmembrane region" description="Helical" evidence="17">
    <location>
        <begin position="108"/>
        <end position="128"/>
    </location>
</feature>
<keyword evidence="8 17" id="KW-0812">Transmembrane</keyword>
<feature type="transmembrane region" description="Helical" evidence="17">
    <location>
        <begin position="268"/>
        <end position="289"/>
    </location>
</feature>
<feature type="transmembrane region" description="Helical" evidence="17">
    <location>
        <begin position="135"/>
        <end position="157"/>
    </location>
</feature>
<dbReference type="InterPro" id="IPR001750">
    <property type="entry name" value="ND/Mrp_TM"/>
</dbReference>
<evidence type="ECO:0000256" key="15">
    <source>
        <dbReference type="ARBA" id="ARBA00023136"/>
    </source>
</evidence>
<evidence type="ECO:0000256" key="5">
    <source>
        <dbReference type="ARBA" id="ARBA00021006"/>
    </source>
</evidence>
<gene>
    <name evidence="20" type="primary">nad4</name>
</gene>
<comment type="similarity">
    <text evidence="3 17">Belongs to the complex I subunit 4 family.</text>
</comment>
<evidence type="ECO:0000256" key="12">
    <source>
        <dbReference type="ARBA" id="ARBA00023027"/>
    </source>
</evidence>
<feature type="transmembrane region" description="Helical" evidence="17">
    <location>
        <begin position="53"/>
        <end position="72"/>
    </location>
</feature>
<evidence type="ECO:0000313" key="20">
    <source>
        <dbReference type="EMBL" id="AND97100.1"/>
    </source>
</evidence>
<comment type="function">
    <text evidence="1">Core subunit of the mitochondrial membrane respiratory chain NADH dehydrogenase (Complex I) that is believed to belong to the minimal assembly required for catalysis. Complex I functions in the transfer of electrons from NADH to the respiratory chain. The immediate electron acceptor for the enzyme is believed to be ubiquinone.</text>
</comment>
<dbReference type="PANTHER" id="PTHR43507:SF20">
    <property type="entry name" value="NADH-UBIQUINONE OXIDOREDUCTASE CHAIN 4"/>
    <property type="match status" value="1"/>
</dbReference>
<dbReference type="InterPro" id="IPR000260">
    <property type="entry name" value="NADH4_N"/>
</dbReference>
<evidence type="ECO:0000256" key="8">
    <source>
        <dbReference type="ARBA" id="ARBA00022692"/>
    </source>
</evidence>
<keyword evidence="14 17" id="KW-0496">Mitochondrion</keyword>
<dbReference type="PANTHER" id="PTHR43507">
    <property type="entry name" value="NADH-UBIQUINONE OXIDOREDUCTASE CHAIN 4"/>
    <property type="match status" value="1"/>
</dbReference>
<evidence type="ECO:0000256" key="9">
    <source>
        <dbReference type="ARBA" id="ARBA00022967"/>
    </source>
</evidence>
<geneLocation type="mitochondrion" evidence="20"/>
<keyword evidence="11 17" id="KW-1133">Transmembrane helix</keyword>
<feature type="transmembrane region" description="Helical" evidence="17">
    <location>
        <begin position="327"/>
        <end position="345"/>
    </location>
</feature>
<evidence type="ECO:0000256" key="6">
    <source>
        <dbReference type="ARBA" id="ARBA00022448"/>
    </source>
</evidence>
<keyword evidence="13 17" id="KW-0830">Ubiquinone</keyword>
<feature type="transmembrane region" description="Helical" evidence="17">
    <location>
        <begin position="415"/>
        <end position="433"/>
    </location>
</feature>
<accession>A0A172QHD6</accession>
<feature type="transmembrane region" description="Helical" evidence="17">
    <location>
        <begin position="84"/>
        <end position="102"/>
    </location>
</feature>
<feature type="transmembrane region" description="Helical" evidence="17">
    <location>
        <begin position="7"/>
        <end position="33"/>
    </location>
</feature>
<feature type="transmembrane region" description="Helical" evidence="17">
    <location>
        <begin position="207"/>
        <end position="228"/>
    </location>
</feature>
<evidence type="ECO:0000256" key="3">
    <source>
        <dbReference type="ARBA" id="ARBA00009025"/>
    </source>
</evidence>
<comment type="subcellular location">
    <subcellularLocation>
        <location evidence="2 17">Mitochondrion membrane</location>
        <topology evidence="2 17">Multi-pass membrane protein</topology>
    </subcellularLocation>
</comment>
<comment type="catalytic activity">
    <reaction evidence="16 17">
        <text>a ubiquinone + NADH + 5 H(+)(in) = a ubiquinol + NAD(+) + 4 H(+)(out)</text>
        <dbReference type="Rhea" id="RHEA:29091"/>
        <dbReference type="Rhea" id="RHEA-COMP:9565"/>
        <dbReference type="Rhea" id="RHEA-COMP:9566"/>
        <dbReference type="ChEBI" id="CHEBI:15378"/>
        <dbReference type="ChEBI" id="CHEBI:16389"/>
        <dbReference type="ChEBI" id="CHEBI:17976"/>
        <dbReference type="ChEBI" id="CHEBI:57540"/>
        <dbReference type="ChEBI" id="CHEBI:57945"/>
        <dbReference type="EC" id="7.1.1.2"/>
    </reaction>
</comment>
<keyword evidence="6 17" id="KW-0813">Transport</keyword>
<feature type="transmembrane region" description="Helical" evidence="17">
    <location>
        <begin position="295"/>
        <end position="315"/>
    </location>
</feature>
<dbReference type="GO" id="GO:0015990">
    <property type="term" value="P:electron transport coupled proton transport"/>
    <property type="evidence" value="ECO:0007669"/>
    <property type="project" value="TreeGrafter"/>
</dbReference>
<evidence type="ECO:0000259" key="18">
    <source>
        <dbReference type="Pfam" id="PF00361"/>
    </source>
</evidence>
<dbReference type="GO" id="GO:0031966">
    <property type="term" value="C:mitochondrial membrane"/>
    <property type="evidence" value="ECO:0007669"/>
    <property type="project" value="UniProtKB-SubCell"/>
</dbReference>
<feature type="transmembrane region" description="Helical" evidence="17">
    <location>
        <begin position="240"/>
        <end position="261"/>
    </location>
</feature>
<feature type="transmembrane region" description="Helical" evidence="17">
    <location>
        <begin position="177"/>
        <end position="200"/>
    </location>
</feature>
<evidence type="ECO:0000256" key="17">
    <source>
        <dbReference type="RuleBase" id="RU003297"/>
    </source>
</evidence>
<reference evidence="20" key="1">
    <citation type="submission" date="2016-03" db="EMBL/GenBank/DDBJ databases">
        <title>Comparative mitogenomic analyses of three North American stygobiont amphipods of the genus Stygobromus (Crustacea: Amphipoda).</title>
        <authorList>
            <person name="Aunins A.W."/>
            <person name="King T.L."/>
            <person name="Hobson C.S."/>
            <person name="Nelms D.L."/>
        </authorList>
    </citation>
    <scope>NUCLEOTIDE SEQUENCE</scope>
</reference>
<dbReference type="EC" id="7.1.1.2" evidence="4 17"/>
<protein>
    <recommendedName>
        <fullName evidence="5 17">NADH-ubiquinone oxidoreductase chain 4</fullName>
        <ecNumber evidence="4 17">7.1.1.2</ecNumber>
    </recommendedName>
</protein>
<evidence type="ECO:0000256" key="4">
    <source>
        <dbReference type="ARBA" id="ARBA00012944"/>
    </source>
</evidence>
<dbReference type="GO" id="GO:0048039">
    <property type="term" value="F:ubiquinone binding"/>
    <property type="evidence" value="ECO:0007669"/>
    <property type="project" value="TreeGrafter"/>
</dbReference>
<dbReference type="InterPro" id="IPR003918">
    <property type="entry name" value="NADH_UbQ_OxRdtase"/>
</dbReference>
<dbReference type="Pfam" id="PF01059">
    <property type="entry name" value="Oxidored_q5_N"/>
    <property type="match status" value="1"/>
</dbReference>
<keyword evidence="9" id="KW-1278">Translocase</keyword>
<keyword evidence="10 17" id="KW-0249">Electron transport</keyword>
<dbReference type="EMBL" id="KU869712">
    <property type="protein sequence ID" value="AND97100.1"/>
    <property type="molecule type" value="Genomic_DNA"/>
</dbReference>
<comment type="function">
    <text evidence="17">Core subunit of the mitochondrial membrane respiratory chain NADH dehydrogenase (Complex I) which catalyzes electron transfer from NADH through the respiratory chain, using ubiquinone as an electron acceptor. Essential for the catalytic activity and assembly of complex I.</text>
</comment>
<proteinExistence type="inferred from homology"/>